<dbReference type="CDD" id="cd00082">
    <property type="entry name" value="HisKA"/>
    <property type="match status" value="1"/>
</dbReference>
<dbReference type="RefSeq" id="XP_031023267.1">
    <property type="nucleotide sequence ID" value="XM_031170722.1"/>
</dbReference>
<evidence type="ECO:0000256" key="4">
    <source>
        <dbReference type="SAM" id="Phobius"/>
    </source>
</evidence>
<sequence>MVSGGIEILANCSILLVWLSSTSQLDQSAISIYAFPPGKPISVPATVVTNNYAQILYSAVYQADPSIQEYVLGYNVGGQHQLFPDTGVLTLTSPCSSDNSSTSQPIGTETILAAASDILITIAYFSIPIELLYFLIRANEFPYPQITSLFILFIFCCGMTHLSAAWMPWHPSIHWVSTALKILTAVVSCFTAVALFFAIPHAVAYPKYVKSVETQIVQRLRAERILLGEFNHMKLFRDIVHNIRYHFLVHTPQKKQEILNTAVKEIATKVEGAKRCMIFQPNHDNVLECIAEHLAESSNDVDSEETDLQTMDEDTRLIIPPTTVAPVLLGTLAPPEIKDVQPSFDRLLKPVTICGRSKTPLSTYFGLSTREKALIVPTNLGDEQNGLLVLVCKDTIDELETEEEFGTATLLLDLAEQVSIARAQANLILKDRFLIAQLEEQNQALTEARKEVKFAQAAKDFTAVMSHEMRTPLFAISSLLAMISEMEALHTPAAKEVLDMMDLARGSAQMLVTIVNNILDFAKYEDEQFHLDRSPFVLREALEMAADVVAVQDGDAKFPQIILIGPSHDIPSVVVGDVTRFRQIIVNLLANGCKFTEPSGTVTVQVRSAIPPKGPGKVSIHVTVTDTGIGIRAEDVSRLFQKFSQADASHTRRYGGTGLGLAIAKTLCQHMGGSIDVCPNPAERGTQFNLVVHLDEYREEEWETPVSFALASLPDLKYNSTRIGIVDSNPNSLHGLKQLALHCSSSIEAKPFNNLQELLDARIYLHGIVINMPTVPSTKDIELLESLTAVYGSRFLVLYGFVAHKSRRPSVLTLPVSKSALTAQRPLKLGEFARFVEVICSKPPITFAVPLPGDELPMRSESECPPSVGSLSSSIAFPQQRSASVDFSTLPTPKATNGERNHSAITMPVRTVSSSSIHGVPPLRILIVEDNNVNQLVITKMLSRLGQRVSDISIANDGIEGFAMVDADPNKYEVVLMDIMMPNMDGYECTRAIRAKYGLERPWIVGLTANAFWDDRVKCHEVGMQDFVSKPASVTDLKTALLRYCEQRQPIIRH</sequence>
<dbReference type="InterPro" id="IPR003594">
    <property type="entry name" value="HATPase_dom"/>
</dbReference>
<dbReference type="Pfam" id="PF02518">
    <property type="entry name" value="HATPase_c"/>
    <property type="match status" value="1"/>
</dbReference>
<dbReference type="AlphaFoldDB" id="A0A507BXY7"/>
<name>A0A507BXY7_9FUNG</name>
<comment type="caution">
    <text evidence="8">The sequence shown here is derived from an EMBL/GenBank/DDBJ whole genome shotgun (WGS) entry which is preliminary data.</text>
</comment>
<accession>A0A507BXY7</accession>
<gene>
    <name evidence="8" type="ORF">SmJEL517_g04794</name>
</gene>
<dbReference type="Gene3D" id="3.30.565.10">
    <property type="entry name" value="Histidine kinase-like ATPase, C-terminal domain"/>
    <property type="match status" value="1"/>
</dbReference>
<feature type="transmembrane region" description="Helical" evidence="4">
    <location>
        <begin position="111"/>
        <end position="136"/>
    </location>
</feature>
<feature type="signal peptide" evidence="5">
    <location>
        <begin position="1"/>
        <end position="24"/>
    </location>
</feature>
<dbReference type="InterPro" id="IPR004358">
    <property type="entry name" value="Sig_transdc_His_kin-like_C"/>
</dbReference>
<dbReference type="InterPro" id="IPR011006">
    <property type="entry name" value="CheY-like_superfamily"/>
</dbReference>
<dbReference type="InterPro" id="IPR036890">
    <property type="entry name" value="HATPase_C_sf"/>
</dbReference>
<feature type="modified residue" description="4-aspartylphosphate" evidence="3">
    <location>
        <position position="978"/>
    </location>
</feature>
<dbReference type="Gene3D" id="1.10.287.130">
    <property type="match status" value="1"/>
</dbReference>
<dbReference type="SUPFAM" id="SSF55874">
    <property type="entry name" value="ATPase domain of HSP90 chaperone/DNA topoisomerase II/histidine kinase"/>
    <property type="match status" value="1"/>
</dbReference>
<keyword evidence="9" id="KW-1185">Reference proteome</keyword>
<dbReference type="InterPro" id="IPR058544">
    <property type="entry name" value="ETR1_N"/>
</dbReference>
<dbReference type="InterPro" id="IPR036097">
    <property type="entry name" value="HisK_dim/P_sf"/>
</dbReference>
<evidence type="ECO:0000256" key="2">
    <source>
        <dbReference type="ARBA" id="ARBA00023012"/>
    </source>
</evidence>
<dbReference type="OrthoDB" id="60033at2759"/>
<dbReference type="Pfam" id="PF00072">
    <property type="entry name" value="Response_reg"/>
    <property type="match status" value="1"/>
</dbReference>
<dbReference type="SMART" id="SM00448">
    <property type="entry name" value="REC"/>
    <property type="match status" value="1"/>
</dbReference>
<keyword evidence="5" id="KW-0732">Signal</keyword>
<feature type="chain" id="PRO_5021495068" description="Histidine kinase" evidence="5">
    <location>
        <begin position="25"/>
        <end position="1054"/>
    </location>
</feature>
<dbReference type="PROSITE" id="PS50110">
    <property type="entry name" value="RESPONSE_REGULATORY"/>
    <property type="match status" value="1"/>
</dbReference>
<dbReference type="SMART" id="SM00387">
    <property type="entry name" value="HATPase_c"/>
    <property type="match status" value="1"/>
</dbReference>
<keyword evidence="4" id="KW-1133">Transmembrane helix</keyword>
<feature type="domain" description="Response regulatory" evidence="7">
    <location>
        <begin position="924"/>
        <end position="1045"/>
    </location>
</feature>
<feature type="transmembrane region" description="Helical" evidence="4">
    <location>
        <begin position="148"/>
        <end position="167"/>
    </location>
</feature>
<keyword evidence="4" id="KW-0812">Transmembrane</keyword>
<dbReference type="PANTHER" id="PTHR45339">
    <property type="entry name" value="HYBRID SIGNAL TRANSDUCTION HISTIDINE KINASE J"/>
    <property type="match status" value="1"/>
</dbReference>
<evidence type="ECO:0000256" key="5">
    <source>
        <dbReference type="SAM" id="SignalP"/>
    </source>
</evidence>
<dbReference type="InterPro" id="IPR005467">
    <property type="entry name" value="His_kinase_dom"/>
</dbReference>
<feature type="domain" description="Histidine kinase" evidence="6">
    <location>
        <begin position="464"/>
        <end position="696"/>
    </location>
</feature>
<organism evidence="8 9">
    <name type="scientific">Synchytrium microbalum</name>
    <dbReference type="NCBI Taxonomy" id="1806994"/>
    <lineage>
        <taxon>Eukaryota</taxon>
        <taxon>Fungi</taxon>
        <taxon>Fungi incertae sedis</taxon>
        <taxon>Chytridiomycota</taxon>
        <taxon>Chytridiomycota incertae sedis</taxon>
        <taxon>Chytridiomycetes</taxon>
        <taxon>Synchytriales</taxon>
        <taxon>Synchytriaceae</taxon>
        <taxon>Synchytrium</taxon>
    </lineage>
</organism>
<keyword evidence="2" id="KW-0902">Two-component regulatory system</keyword>
<dbReference type="PANTHER" id="PTHR45339:SF1">
    <property type="entry name" value="HYBRID SIGNAL TRANSDUCTION HISTIDINE KINASE J"/>
    <property type="match status" value="1"/>
</dbReference>
<evidence type="ECO:0000256" key="3">
    <source>
        <dbReference type="PROSITE-ProRule" id="PRU00169"/>
    </source>
</evidence>
<dbReference type="SUPFAM" id="SSF52172">
    <property type="entry name" value="CheY-like"/>
    <property type="match status" value="1"/>
</dbReference>
<dbReference type="GO" id="GO:0000155">
    <property type="term" value="F:phosphorelay sensor kinase activity"/>
    <property type="evidence" value="ECO:0007669"/>
    <property type="project" value="InterPro"/>
</dbReference>
<dbReference type="InterPro" id="IPR003661">
    <property type="entry name" value="HisK_dim/P_dom"/>
</dbReference>
<proteinExistence type="predicted"/>
<evidence type="ECO:0000313" key="8">
    <source>
        <dbReference type="EMBL" id="TPX31971.1"/>
    </source>
</evidence>
<dbReference type="PRINTS" id="PR00344">
    <property type="entry name" value="BCTRLSENSOR"/>
</dbReference>
<dbReference type="EMBL" id="QEAO01000036">
    <property type="protein sequence ID" value="TPX31971.1"/>
    <property type="molecule type" value="Genomic_DNA"/>
</dbReference>
<dbReference type="GeneID" id="42006019"/>
<evidence type="ECO:0000259" key="6">
    <source>
        <dbReference type="PROSITE" id="PS50109"/>
    </source>
</evidence>
<keyword evidence="1 3" id="KW-0597">Phosphoprotein</keyword>
<protein>
    <recommendedName>
        <fullName evidence="10">Histidine kinase</fullName>
    </recommendedName>
</protein>
<dbReference type="SMART" id="SM00388">
    <property type="entry name" value="HisKA"/>
    <property type="match status" value="1"/>
</dbReference>
<dbReference type="CDD" id="cd17546">
    <property type="entry name" value="REC_hyHK_CKI1_RcsC-like"/>
    <property type="match status" value="1"/>
</dbReference>
<dbReference type="Pfam" id="PF00512">
    <property type="entry name" value="HisKA"/>
    <property type="match status" value="1"/>
</dbReference>
<evidence type="ECO:0000259" key="7">
    <source>
        <dbReference type="PROSITE" id="PS50110"/>
    </source>
</evidence>
<dbReference type="Pfam" id="PF25487">
    <property type="entry name" value="ETR1_N"/>
    <property type="match status" value="1"/>
</dbReference>
<feature type="transmembrane region" description="Helical" evidence="4">
    <location>
        <begin position="179"/>
        <end position="199"/>
    </location>
</feature>
<evidence type="ECO:0000256" key="1">
    <source>
        <dbReference type="ARBA" id="ARBA00022553"/>
    </source>
</evidence>
<dbReference type="Proteomes" id="UP000319731">
    <property type="component" value="Unassembled WGS sequence"/>
</dbReference>
<reference evidence="8 9" key="1">
    <citation type="journal article" date="2019" name="Sci. Rep.">
        <title>Comparative genomics of chytrid fungi reveal insights into the obligate biotrophic and pathogenic lifestyle of Synchytrium endobioticum.</title>
        <authorList>
            <person name="van de Vossenberg B.T.L.H."/>
            <person name="Warris S."/>
            <person name="Nguyen H.D.T."/>
            <person name="van Gent-Pelzer M.P.E."/>
            <person name="Joly D.L."/>
            <person name="van de Geest H.C."/>
            <person name="Bonants P.J.M."/>
            <person name="Smith D.S."/>
            <person name="Levesque C.A."/>
            <person name="van der Lee T.A.J."/>
        </authorList>
    </citation>
    <scope>NUCLEOTIDE SEQUENCE [LARGE SCALE GENOMIC DNA]</scope>
    <source>
        <strain evidence="8 9">JEL517</strain>
    </source>
</reference>
<keyword evidence="4" id="KW-0472">Membrane</keyword>
<dbReference type="Gene3D" id="3.40.50.2300">
    <property type="match status" value="1"/>
</dbReference>
<dbReference type="SUPFAM" id="SSF47384">
    <property type="entry name" value="Homodimeric domain of signal transducing histidine kinase"/>
    <property type="match status" value="1"/>
</dbReference>
<dbReference type="InterPro" id="IPR001789">
    <property type="entry name" value="Sig_transdc_resp-reg_receiver"/>
</dbReference>
<evidence type="ECO:0008006" key="10">
    <source>
        <dbReference type="Google" id="ProtNLM"/>
    </source>
</evidence>
<dbReference type="InterPro" id="IPR029016">
    <property type="entry name" value="GAF-like_dom_sf"/>
</dbReference>
<dbReference type="Gene3D" id="3.30.450.40">
    <property type="match status" value="1"/>
</dbReference>
<dbReference type="PROSITE" id="PS50109">
    <property type="entry name" value="HIS_KIN"/>
    <property type="match status" value="1"/>
</dbReference>
<evidence type="ECO:0000313" key="9">
    <source>
        <dbReference type="Proteomes" id="UP000319731"/>
    </source>
</evidence>
<dbReference type="CDD" id="cd16922">
    <property type="entry name" value="HATPase_EvgS-ArcB-TorS-like"/>
    <property type="match status" value="1"/>
</dbReference>
<dbReference type="STRING" id="1806994.A0A507BXY7"/>